<dbReference type="STRING" id="192904.SAMN04488514_112121"/>
<dbReference type="InterPro" id="IPR013022">
    <property type="entry name" value="Xyl_isomerase-like_TIM-brl"/>
</dbReference>
<dbReference type="EMBL" id="FNGV01000012">
    <property type="protein sequence ID" value="SDM67428.1"/>
    <property type="molecule type" value="Genomic_DNA"/>
</dbReference>
<dbReference type="SUPFAM" id="SSF51658">
    <property type="entry name" value="Xylose isomerase-like"/>
    <property type="match status" value="1"/>
</dbReference>
<feature type="domain" description="Xylose isomerase-like TIM barrel" evidence="1">
    <location>
        <begin position="71"/>
        <end position="289"/>
    </location>
</feature>
<reference evidence="3" key="1">
    <citation type="submission" date="2016-10" db="EMBL/GenBank/DDBJ databases">
        <authorList>
            <person name="Varghese N."/>
            <person name="Submissions S."/>
        </authorList>
    </citation>
    <scope>NUCLEOTIDE SEQUENCE [LARGE SCALE GENOMIC DNA]</scope>
    <source>
        <strain evidence="3">DSM 19886</strain>
    </source>
</reference>
<protein>
    <submittedName>
        <fullName evidence="2">Sugar phosphate isomerase/epimerase</fullName>
    </submittedName>
</protein>
<evidence type="ECO:0000313" key="3">
    <source>
        <dbReference type="Proteomes" id="UP000199440"/>
    </source>
</evidence>
<evidence type="ECO:0000313" key="2">
    <source>
        <dbReference type="EMBL" id="SDM67428.1"/>
    </source>
</evidence>
<dbReference type="AlphaFoldDB" id="A0A1G9V5H8"/>
<evidence type="ECO:0000259" key="1">
    <source>
        <dbReference type="Pfam" id="PF01261"/>
    </source>
</evidence>
<proteinExistence type="predicted"/>
<gene>
    <name evidence="2" type="ORF">SAMN04488514_112121</name>
</gene>
<dbReference type="Gene3D" id="3.20.20.150">
    <property type="entry name" value="Divalent-metal-dependent TIM barrel enzymes"/>
    <property type="match status" value="1"/>
</dbReference>
<sequence length="297" mass="34499">MKRRNFIKHSTYSATALLILPQTGLWPTRAKKLERIGLTTVIFRNQFELTKPSNQELKNELTLHEIPEYFADRFGVHNVEIWTKHFETTSKPYLKDLKRALKRNGSKLINLQSEGKFDPSDIVEENRLKAIAEIKEWIDIAAFLESESVRIRTMHISYEKAGSSLKEIAKYAQTRGIGVLVENHNDLFSETKNHLKIINDVSQTNLALLADFGNLKPDIRYDALEKIAPYTKLISAKTKDFTDQMQHISFDFEKCIRIFEKAGYKGIYSCEQWGKADLSYNYEKITDWMIERTVNNI</sequence>
<name>A0A1G9V5H8_9FLAO</name>
<organism evidence="2 3">
    <name type="scientific">Kriegella aquimaris</name>
    <dbReference type="NCBI Taxonomy" id="192904"/>
    <lineage>
        <taxon>Bacteria</taxon>
        <taxon>Pseudomonadati</taxon>
        <taxon>Bacteroidota</taxon>
        <taxon>Flavobacteriia</taxon>
        <taxon>Flavobacteriales</taxon>
        <taxon>Flavobacteriaceae</taxon>
        <taxon>Kriegella</taxon>
    </lineage>
</organism>
<dbReference type="RefSeq" id="WP_176801452.1">
    <property type="nucleotide sequence ID" value="NZ_FNGV01000012.1"/>
</dbReference>
<dbReference type="InterPro" id="IPR050312">
    <property type="entry name" value="IolE/XylAMocC-like"/>
</dbReference>
<dbReference type="Proteomes" id="UP000199440">
    <property type="component" value="Unassembled WGS sequence"/>
</dbReference>
<dbReference type="PANTHER" id="PTHR12110">
    <property type="entry name" value="HYDROXYPYRUVATE ISOMERASE"/>
    <property type="match status" value="1"/>
</dbReference>
<keyword evidence="2" id="KW-0413">Isomerase</keyword>
<dbReference type="GO" id="GO:0016853">
    <property type="term" value="F:isomerase activity"/>
    <property type="evidence" value="ECO:0007669"/>
    <property type="project" value="UniProtKB-KW"/>
</dbReference>
<dbReference type="Pfam" id="PF01261">
    <property type="entry name" value="AP_endonuc_2"/>
    <property type="match status" value="1"/>
</dbReference>
<accession>A0A1G9V5H8</accession>
<keyword evidence="3" id="KW-1185">Reference proteome</keyword>
<dbReference type="PANTHER" id="PTHR12110:SF53">
    <property type="entry name" value="BLR5974 PROTEIN"/>
    <property type="match status" value="1"/>
</dbReference>
<dbReference type="InterPro" id="IPR036237">
    <property type="entry name" value="Xyl_isomerase-like_sf"/>
</dbReference>